<proteinExistence type="predicted"/>
<protein>
    <submittedName>
        <fullName evidence="3">Immune mapped protein 2</fullName>
    </submittedName>
</protein>
<reference evidence="3" key="1">
    <citation type="journal article" date="2023" name="Nat. Microbiol.">
        <title>Babesia duncani multi-omics identifies virulence factors and drug targets.</title>
        <authorList>
            <person name="Singh P."/>
            <person name="Lonardi S."/>
            <person name="Liang Q."/>
            <person name="Vydyam P."/>
            <person name="Khabirova E."/>
            <person name="Fang T."/>
            <person name="Gihaz S."/>
            <person name="Thekkiniath J."/>
            <person name="Munshi M."/>
            <person name="Abel S."/>
            <person name="Ciampossin L."/>
            <person name="Batugedara G."/>
            <person name="Gupta M."/>
            <person name="Lu X.M."/>
            <person name="Lenz T."/>
            <person name="Chakravarty S."/>
            <person name="Cornillot E."/>
            <person name="Hu Y."/>
            <person name="Ma W."/>
            <person name="Gonzalez L.M."/>
            <person name="Sanchez S."/>
            <person name="Estrada K."/>
            <person name="Sanchez-Flores A."/>
            <person name="Montero E."/>
            <person name="Harb O.S."/>
            <person name="Le Roch K.G."/>
            <person name="Mamoun C.B."/>
        </authorList>
    </citation>
    <scope>NUCLEOTIDE SEQUENCE</scope>
    <source>
        <strain evidence="3">WA1</strain>
    </source>
</reference>
<evidence type="ECO:0000256" key="1">
    <source>
        <dbReference type="SAM" id="Phobius"/>
    </source>
</evidence>
<keyword evidence="1" id="KW-0812">Transmembrane</keyword>
<dbReference type="Pfam" id="PF23529">
    <property type="entry name" value="Microp_apicomplexa_16"/>
    <property type="match status" value="1"/>
</dbReference>
<dbReference type="Proteomes" id="UP001214638">
    <property type="component" value="Unassembled WGS sequence"/>
</dbReference>
<dbReference type="EMBL" id="JALLKP010000001">
    <property type="protein sequence ID" value="KAK2197539.1"/>
    <property type="molecule type" value="Genomic_DNA"/>
</dbReference>
<dbReference type="Pfam" id="PF18590">
    <property type="entry name" value="IMP2_N"/>
    <property type="match status" value="1"/>
</dbReference>
<dbReference type="InterPro" id="IPR056355">
    <property type="entry name" value="Microp_apicomplexa_16"/>
</dbReference>
<gene>
    <name evidence="3" type="ORF">BdWA1_000541</name>
</gene>
<dbReference type="RefSeq" id="XP_067804381.1">
    <property type="nucleotide sequence ID" value="XM_067945590.1"/>
</dbReference>
<dbReference type="InterPro" id="IPR040955">
    <property type="entry name" value="IMP2_N"/>
</dbReference>
<keyword evidence="1" id="KW-0472">Membrane</keyword>
<feature type="transmembrane region" description="Helical" evidence="1">
    <location>
        <begin position="20"/>
        <end position="39"/>
    </location>
</feature>
<keyword evidence="4" id="KW-1185">Reference proteome</keyword>
<dbReference type="GeneID" id="94334839"/>
<evidence type="ECO:0000313" key="4">
    <source>
        <dbReference type="Proteomes" id="UP001214638"/>
    </source>
</evidence>
<keyword evidence="1" id="KW-1133">Transmembrane helix</keyword>
<dbReference type="KEGG" id="bdw:94334839"/>
<comment type="caution">
    <text evidence="3">The sequence shown here is derived from an EMBL/GenBank/DDBJ whole genome shotgun (WGS) entry which is preliminary data.</text>
</comment>
<organism evidence="3 4">
    <name type="scientific">Babesia duncani</name>
    <dbReference type="NCBI Taxonomy" id="323732"/>
    <lineage>
        <taxon>Eukaryota</taxon>
        <taxon>Sar</taxon>
        <taxon>Alveolata</taxon>
        <taxon>Apicomplexa</taxon>
        <taxon>Aconoidasida</taxon>
        <taxon>Piroplasmida</taxon>
        <taxon>Babesiidae</taxon>
        <taxon>Babesia</taxon>
    </lineage>
</organism>
<dbReference type="AlphaFoldDB" id="A0AAD9PMM2"/>
<feature type="domain" description="Immune mapped protein 2 N-terminal" evidence="2">
    <location>
        <begin position="179"/>
        <end position="271"/>
    </location>
</feature>
<evidence type="ECO:0000259" key="2">
    <source>
        <dbReference type="Pfam" id="PF18590"/>
    </source>
</evidence>
<sequence>MALAKKDSGMPEKVLKFHITLWTCIAVFAVFVIAIFFFLKSFEKNDPILYTNVPISGAHAPRTPKAPVDDNVPPVEAELSELPQIEPSDVVCETRDLQQNSLENSQPTGTEEFLEEQEVENNANELVGRKRPLKKNCKLRPDPRKITITGAVAAVPPCDVSECQGPAPKARDLGVKLGDGVYLAYNENHNGSISMHYCRERINTLNGVMAYICPQREIPAFHYKRDGGIVQLTKNLGQCMQSKFQTDRMHFYLAWLEFFKVLASTNGTLVLLDGSNLAPPPKVSLLLFSKHSITVAAPGTEYKVDLYESIGILPEAFDRSDMERQKLIRSCQEHGVFLDI</sequence>
<name>A0AAD9PMM2_9APIC</name>
<accession>A0AAD9PMM2</accession>
<evidence type="ECO:0000313" key="3">
    <source>
        <dbReference type="EMBL" id="KAK2197539.1"/>
    </source>
</evidence>